<keyword evidence="1" id="KW-0472">Membrane</keyword>
<name>D5AAY0_PICSI</name>
<organism evidence="2">
    <name type="scientific">Picea sitchensis</name>
    <name type="common">Sitka spruce</name>
    <name type="synonym">Pinus sitchensis</name>
    <dbReference type="NCBI Taxonomy" id="3332"/>
    <lineage>
        <taxon>Eukaryota</taxon>
        <taxon>Viridiplantae</taxon>
        <taxon>Streptophyta</taxon>
        <taxon>Embryophyta</taxon>
        <taxon>Tracheophyta</taxon>
        <taxon>Spermatophyta</taxon>
        <taxon>Pinopsida</taxon>
        <taxon>Pinidae</taxon>
        <taxon>Conifers I</taxon>
        <taxon>Pinales</taxon>
        <taxon>Pinaceae</taxon>
        <taxon>Picea</taxon>
    </lineage>
</organism>
<dbReference type="AlphaFoldDB" id="D5AAY0"/>
<dbReference type="OMA" id="HCPKPRI"/>
<evidence type="ECO:0008006" key="3">
    <source>
        <dbReference type="Google" id="ProtNLM"/>
    </source>
</evidence>
<dbReference type="InterPro" id="IPR021788">
    <property type="entry name" value="CPP1-like"/>
</dbReference>
<proteinExistence type="evidence at transcript level"/>
<feature type="transmembrane region" description="Helical" evidence="1">
    <location>
        <begin position="243"/>
        <end position="265"/>
    </location>
</feature>
<evidence type="ECO:0000256" key="1">
    <source>
        <dbReference type="SAM" id="Phobius"/>
    </source>
</evidence>
<accession>D5AAY0</accession>
<dbReference type="PANTHER" id="PTHR33372:SF5">
    <property type="entry name" value="PROTEIN CHLOROPLAST J-LIKE DOMAIN 1, CHLOROPLASTIC"/>
    <property type="match status" value="1"/>
</dbReference>
<dbReference type="PANTHER" id="PTHR33372">
    <property type="match status" value="1"/>
</dbReference>
<dbReference type="GO" id="GO:0031969">
    <property type="term" value="C:chloroplast membrane"/>
    <property type="evidence" value="ECO:0007669"/>
    <property type="project" value="TreeGrafter"/>
</dbReference>
<keyword evidence="1" id="KW-1133">Transmembrane helix</keyword>
<protein>
    <recommendedName>
        <fullName evidence="3">J domain-containing protein</fullName>
    </recommendedName>
</protein>
<dbReference type="Pfam" id="PF11833">
    <property type="entry name" value="CPP1-like"/>
    <property type="match status" value="1"/>
</dbReference>
<keyword evidence="1" id="KW-0812">Transmembrane</keyword>
<evidence type="ECO:0000313" key="2">
    <source>
        <dbReference type="EMBL" id="ADE76699.1"/>
    </source>
</evidence>
<feature type="transmembrane region" description="Helical" evidence="1">
    <location>
        <begin position="285"/>
        <end position="302"/>
    </location>
</feature>
<dbReference type="EMBL" id="BT123377">
    <property type="protein sequence ID" value="ADE76699.1"/>
    <property type="molecule type" value="mRNA"/>
</dbReference>
<sequence length="303" mass="33708">MAILSMATVPNRGYENPVAGFKATLNRGHYASLNNLSFRVPNPCTVMFASSHTRFIRRLPRNFRIVCTAASSAGGSSASNDENPYEVLGVSPIERFDVIKASYTKKYKDAEKRGDGAAMAQLERAYDKIMMAQLSNRKRGVTFGSIEVSKDIRYADKQPIVPWGPRYARPGKRDIQINLAISTLLAGWMVYAGSADWKPMEFLIFGYIYRIFQKLKGFEAPVKTLLSEDGEDESRGIRTGKRLLRTLALVFSCIAVSSVAYTGLLNVIELAGFSIPRALINSQELFVTVSSAITLFFMGSYYR</sequence>
<reference evidence="2" key="1">
    <citation type="submission" date="2010-04" db="EMBL/GenBank/DDBJ databases">
        <authorList>
            <person name="Reid K.E."/>
            <person name="Liao N."/>
            <person name="Chan S."/>
            <person name="Docking R."/>
            <person name="Taylor G."/>
            <person name="Moore R."/>
            <person name="Mayo M."/>
            <person name="Munro S."/>
            <person name="King J."/>
            <person name="Yanchuk A."/>
            <person name="Holt R."/>
            <person name="Jones S."/>
            <person name="Marra M."/>
            <person name="Ritland C.E."/>
            <person name="Ritland K."/>
            <person name="Bohlmann J."/>
        </authorList>
    </citation>
    <scope>NUCLEOTIDE SEQUENCE</scope>
    <source>
        <tissue evidence="2">Bud</tissue>
    </source>
</reference>